<gene>
    <name evidence="3" type="ORF">BDD21_4633</name>
</gene>
<evidence type="ECO:0000313" key="3">
    <source>
        <dbReference type="EMBL" id="RKT47079.1"/>
    </source>
</evidence>
<dbReference type="PANTHER" id="PTHR34611">
    <property type="match status" value="1"/>
</dbReference>
<dbReference type="InterPro" id="IPR006842">
    <property type="entry name" value="Transposase_31"/>
</dbReference>
<dbReference type="InterPro" id="IPR051699">
    <property type="entry name" value="Rpn/YhgA-like_nuclease"/>
</dbReference>
<evidence type="ECO:0000313" key="4">
    <source>
        <dbReference type="Proteomes" id="UP000274556"/>
    </source>
</evidence>
<dbReference type="Pfam" id="PF04754">
    <property type="entry name" value="Transposase_31"/>
    <property type="match status" value="1"/>
</dbReference>
<feature type="domain" description="DUF4351" evidence="2">
    <location>
        <begin position="280"/>
        <end position="333"/>
    </location>
</feature>
<dbReference type="Proteomes" id="UP000274556">
    <property type="component" value="Unassembled WGS sequence"/>
</dbReference>
<protein>
    <submittedName>
        <fullName evidence="3">Uncharacterized protein DUF4351</fullName>
    </submittedName>
</protein>
<proteinExistence type="predicted"/>
<organism evidence="3 4">
    <name type="scientific">Thiocapsa rosea</name>
    <dbReference type="NCBI Taxonomy" id="69360"/>
    <lineage>
        <taxon>Bacteria</taxon>
        <taxon>Pseudomonadati</taxon>
        <taxon>Pseudomonadota</taxon>
        <taxon>Gammaproteobacteria</taxon>
        <taxon>Chromatiales</taxon>
        <taxon>Chromatiaceae</taxon>
        <taxon>Thiocapsa</taxon>
    </lineage>
</organism>
<accession>A0A495VCL2</accession>
<name>A0A495VCL2_9GAMM</name>
<evidence type="ECO:0000259" key="1">
    <source>
        <dbReference type="Pfam" id="PF04754"/>
    </source>
</evidence>
<dbReference type="PANTHER" id="PTHR34611:SF2">
    <property type="entry name" value="INACTIVE RECOMBINATION-PROMOTING NUCLEASE-LIKE PROTEIN RPNE-RELATED"/>
    <property type="match status" value="1"/>
</dbReference>
<keyword evidence="4" id="KW-1185">Reference proteome</keyword>
<reference evidence="3 4" key="1">
    <citation type="submission" date="2018-10" db="EMBL/GenBank/DDBJ databases">
        <title>Genomic Encyclopedia of Archaeal and Bacterial Type Strains, Phase II (KMG-II): from individual species to whole genera.</title>
        <authorList>
            <person name="Goeker M."/>
        </authorList>
    </citation>
    <scope>NUCLEOTIDE SEQUENCE [LARGE SCALE GENOMIC DNA]</scope>
    <source>
        <strain evidence="3 4">DSM 235</strain>
    </source>
</reference>
<sequence>MRARCHADRFGVLFGNNGIIPLSRMADHDPSYKLLFSHRDLVADLIRGFVHEDWVAQLDFTTLQRVSEITVSHDLREREDDMIWRLRWGERWVYVYLLLEFQSSVDRLMAVRLLTYIGLLYQDLAAAGEIPSGSPLPPVLPIVLYNGEKSWWAKTSLDDLIEPDLPEQLRRWQPQIRYLLLDEQRLADTELAGQRNVAAALFRLENSRRPEDIERVLASLIDWLAAPEQDSLRRAFVVWLKRVLLPARVPGAELPNVNNLQEMRAMLAERVKTWTEEWKQQGISEGETKLLRRQLVRRFGPLPAWAEARLEQAGEDDLEVWADRVLDGTTLEEVLKEPI</sequence>
<evidence type="ECO:0000259" key="2">
    <source>
        <dbReference type="Pfam" id="PF14261"/>
    </source>
</evidence>
<dbReference type="InterPro" id="IPR025587">
    <property type="entry name" value="DUF4351"/>
</dbReference>
<dbReference type="Pfam" id="PF14261">
    <property type="entry name" value="DUF4351"/>
    <property type="match status" value="1"/>
</dbReference>
<comment type="caution">
    <text evidence="3">The sequence shown here is derived from an EMBL/GenBank/DDBJ whole genome shotgun (WGS) entry which is preliminary data.</text>
</comment>
<dbReference type="EMBL" id="RBXL01000001">
    <property type="protein sequence ID" value="RKT47079.1"/>
    <property type="molecule type" value="Genomic_DNA"/>
</dbReference>
<dbReference type="AlphaFoldDB" id="A0A495VCL2"/>
<feature type="domain" description="Transposase (putative) YhgA-like" evidence="1">
    <location>
        <begin position="27"/>
        <end position="227"/>
    </location>
</feature>